<accession>A0A6N9YH76</accession>
<evidence type="ECO:0000256" key="1">
    <source>
        <dbReference type="ARBA" id="ARBA00004651"/>
    </source>
</evidence>
<dbReference type="PROSITE" id="PS50928">
    <property type="entry name" value="ABC_TM1"/>
    <property type="match status" value="1"/>
</dbReference>
<dbReference type="Proteomes" id="UP000469185">
    <property type="component" value="Unassembled WGS sequence"/>
</dbReference>
<evidence type="ECO:0000256" key="4">
    <source>
        <dbReference type="ARBA" id="ARBA00022692"/>
    </source>
</evidence>
<dbReference type="SUPFAM" id="SSF161098">
    <property type="entry name" value="MetI-like"/>
    <property type="match status" value="1"/>
</dbReference>
<dbReference type="InterPro" id="IPR000515">
    <property type="entry name" value="MetI-like"/>
</dbReference>
<evidence type="ECO:0000256" key="2">
    <source>
        <dbReference type="ARBA" id="ARBA00022448"/>
    </source>
</evidence>
<feature type="transmembrane region" description="Helical" evidence="7">
    <location>
        <begin position="254"/>
        <end position="276"/>
    </location>
</feature>
<reference evidence="9 10" key="1">
    <citation type="submission" date="2020-02" db="EMBL/GenBank/DDBJ databases">
        <authorList>
            <person name="Li X.-J."/>
            <person name="Feng X.-M."/>
        </authorList>
    </citation>
    <scope>NUCLEOTIDE SEQUENCE [LARGE SCALE GENOMIC DNA]</scope>
    <source>
        <strain evidence="9 10">CGMCC 4.7225</strain>
    </source>
</reference>
<dbReference type="InterPro" id="IPR035906">
    <property type="entry name" value="MetI-like_sf"/>
</dbReference>
<dbReference type="GO" id="GO:0005886">
    <property type="term" value="C:plasma membrane"/>
    <property type="evidence" value="ECO:0007669"/>
    <property type="project" value="UniProtKB-SubCell"/>
</dbReference>
<proteinExistence type="inferred from homology"/>
<feature type="domain" description="ABC transmembrane type-1" evidence="8">
    <location>
        <begin position="103"/>
        <end position="318"/>
    </location>
</feature>
<feature type="transmembrane region" description="Helical" evidence="7">
    <location>
        <begin position="296"/>
        <end position="322"/>
    </location>
</feature>
<dbReference type="AlphaFoldDB" id="A0A6N9YH76"/>
<evidence type="ECO:0000256" key="6">
    <source>
        <dbReference type="ARBA" id="ARBA00023136"/>
    </source>
</evidence>
<evidence type="ECO:0000256" key="7">
    <source>
        <dbReference type="RuleBase" id="RU363032"/>
    </source>
</evidence>
<dbReference type="Pfam" id="PF19300">
    <property type="entry name" value="BPD_transp_1_N"/>
    <property type="match status" value="1"/>
</dbReference>
<gene>
    <name evidence="9" type="ORF">G1H11_02990</name>
</gene>
<keyword evidence="4 7" id="KW-0812">Transmembrane</keyword>
<keyword evidence="6 7" id="KW-0472">Membrane</keyword>
<dbReference type="PANTHER" id="PTHR30465">
    <property type="entry name" value="INNER MEMBRANE ABC TRANSPORTER"/>
    <property type="match status" value="1"/>
</dbReference>
<evidence type="ECO:0000256" key="5">
    <source>
        <dbReference type="ARBA" id="ARBA00022989"/>
    </source>
</evidence>
<evidence type="ECO:0000256" key="3">
    <source>
        <dbReference type="ARBA" id="ARBA00022475"/>
    </source>
</evidence>
<name>A0A6N9YH76_9ACTN</name>
<evidence type="ECO:0000259" key="8">
    <source>
        <dbReference type="PROSITE" id="PS50928"/>
    </source>
</evidence>
<feature type="transmembrane region" description="Helical" evidence="7">
    <location>
        <begin position="9"/>
        <end position="29"/>
    </location>
</feature>
<comment type="similarity">
    <text evidence="7">Belongs to the binding-protein-dependent transport system permease family.</text>
</comment>
<sequence length="330" mass="36690">MLRYIGRRGLILIPTLFAISVVTFIVIQLPPGDFLSTRMAQLQSQGDGSLGAQELARLTERYGLDQPIYVQYWQWFSNIIFRGDFGDSFDYGRPVSALLAERLPLTIVLSVLTLVFIWAVSFPIGVYSAVKQYSAGDYTFTFLGYLGLAIPNFLIALVLMWLSLRYFGTSPGGIFSPEYRDAPWSLAKFGDLLSHIWIPVVIWGTAGTAANIRVLRANLLDELRKPYVIAARARGNSERWMTIKYPVRVAMNPFFSTIGWILPGLIAADAITSQVLNLNTTGPLLLQALLAQDMYLAGSVLMISAALVVIGTLISDIALAWLDPRVRLRY</sequence>
<dbReference type="RefSeq" id="WP_163815811.1">
    <property type="nucleotide sequence ID" value="NZ_JAAGOB010000001.1"/>
</dbReference>
<dbReference type="InterPro" id="IPR045621">
    <property type="entry name" value="BPD_transp_1_N"/>
</dbReference>
<feature type="transmembrane region" description="Helical" evidence="7">
    <location>
        <begin position="107"/>
        <end position="130"/>
    </location>
</feature>
<evidence type="ECO:0000313" key="10">
    <source>
        <dbReference type="Proteomes" id="UP000469185"/>
    </source>
</evidence>
<dbReference type="GO" id="GO:0055085">
    <property type="term" value="P:transmembrane transport"/>
    <property type="evidence" value="ECO:0007669"/>
    <property type="project" value="InterPro"/>
</dbReference>
<dbReference type="PANTHER" id="PTHR30465:SF43">
    <property type="entry name" value="OLIGOPEPTIDE ABC TRANSPORTER, PERMEASE PROTEIN"/>
    <property type="match status" value="1"/>
</dbReference>
<organism evidence="9 10">
    <name type="scientific">Phytoactinopolyspora alkaliphila</name>
    <dbReference type="NCBI Taxonomy" id="1783498"/>
    <lineage>
        <taxon>Bacteria</taxon>
        <taxon>Bacillati</taxon>
        <taxon>Actinomycetota</taxon>
        <taxon>Actinomycetes</taxon>
        <taxon>Jiangellales</taxon>
        <taxon>Jiangellaceae</taxon>
        <taxon>Phytoactinopolyspora</taxon>
    </lineage>
</organism>
<feature type="transmembrane region" description="Helical" evidence="7">
    <location>
        <begin position="142"/>
        <end position="162"/>
    </location>
</feature>
<keyword evidence="5 7" id="KW-1133">Transmembrane helix</keyword>
<keyword evidence="3" id="KW-1003">Cell membrane</keyword>
<protein>
    <submittedName>
        <fullName evidence="9">ABC transporter permease</fullName>
    </submittedName>
</protein>
<feature type="transmembrane region" description="Helical" evidence="7">
    <location>
        <begin position="196"/>
        <end position="215"/>
    </location>
</feature>
<keyword evidence="2 7" id="KW-0813">Transport</keyword>
<evidence type="ECO:0000313" key="9">
    <source>
        <dbReference type="EMBL" id="NED94270.1"/>
    </source>
</evidence>
<comment type="subcellular location">
    <subcellularLocation>
        <location evidence="1 7">Cell membrane</location>
        <topology evidence="1 7">Multi-pass membrane protein</topology>
    </subcellularLocation>
</comment>
<comment type="caution">
    <text evidence="9">The sequence shown here is derived from an EMBL/GenBank/DDBJ whole genome shotgun (WGS) entry which is preliminary data.</text>
</comment>
<dbReference type="Gene3D" id="1.10.3720.10">
    <property type="entry name" value="MetI-like"/>
    <property type="match status" value="1"/>
</dbReference>
<dbReference type="EMBL" id="JAAGOB010000001">
    <property type="protein sequence ID" value="NED94270.1"/>
    <property type="molecule type" value="Genomic_DNA"/>
</dbReference>
<keyword evidence="10" id="KW-1185">Reference proteome</keyword>
<dbReference type="Pfam" id="PF00528">
    <property type="entry name" value="BPD_transp_1"/>
    <property type="match status" value="1"/>
</dbReference>